<keyword evidence="4" id="KW-0342">GTP-binding</keyword>
<dbReference type="GO" id="GO:0005525">
    <property type="term" value="F:GTP binding"/>
    <property type="evidence" value="ECO:0007669"/>
    <property type="project" value="UniProtKB-KW"/>
</dbReference>
<dbReference type="Gene3D" id="1.10.287.600">
    <property type="entry name" value="Helix hairpin bin"/>
    <property type="match status" value="1"/>
</dbReference>
<dbReference type="GO" id="GO:0005874">
    <property type="term" value="C:microtubule"/>
    <property type="evidence" value="ECO:0007669"/>
    <property type="project" value="UniProtKB-KW"/>
</dbReference>
<evidence type="ECO:0000256" key="2">
    <source>
        <dbReference type="ARBA" id="ARBA00022701"/>
    </source>
</evidence>
<proteinExistence type="inferred from homology"/>
<evidence type="ECO:0000256" key="4">
    <source>
        <dbReference type="ARBA" id="ARBA00023134"/>
    </source>
</evidence>
<dbReference type="OrthoDB" id="1662883at2759"/>
<dbReference type="EMBL" id="MCFL01000048">
    <property type="protein sequence ID" value="ORZ32288.1"/>
    <property type="molecule type" value="Genomic_DNA"/>
</dbReference>
<comment type="similarity">
    <text evidence="1">Belongs to the tubulin family.</text>
</comment>
<organism evidence="5 6">
    <name type="scientific">Catenaria anguillulae PL171</name>
    <dbReference type="NCBI Taxonomy" id="765915"/>
    <lineage>
        <taxon>Eukaryota</taxon>
        <taxon>Fungi</taxon>
        <taxon>Fungi incertae sedis</taxon>
        <taxon>Blastocladiomycota</taxon>
        <taxon>Blastocladiomycetes</taxon>
        <taxon>Blastocladiales</taxon>
        <taxon>Catenariaceae</taxon>
        <taxon>Catenaria</taxon>
    </lineage>
</organism>
<dbReference type="InterPro" id="IPR008280">
    <property type="entry name" value="Tub_FtsZ_C"/>
</dbReference>
<dbReference type="Proteomes" id="UP000193411">
    <property type="component" value="Unassembled WGS sequence"/>
</dbReference>
<dbReference type="InterPro" id="IPR023123">
    <property type="entry name" value="Tubulin_C"/>
</dbReference>
<keyword evidence="3" id="KW-0547">Nucleotide-binding</keyword>
<evidence type="ECO:0000256" key="1">
    <source>
        <dbReference type="ARBA" id="ARBA00009636"/>
    </source>
</evidence>
<accession>A0A1Y2HCH7</accession>
<dbReference type="AlphaFoldDB" id="A0A1Y2HCH7"/>
<gene>
    <name evidence="5" type="ORF">BCR44DRAFT_1369591</name>
</gene>
<feature type="non-terminal residue" evidence="5">
    <location>
        <position position="50"/>
    </location>
</feature>
<name>A0A1Y2HCH7_9FUNG</name>
<reference evidence="5 6" key="1">
    <citation type="submission" date="2016-07" db="EMBL/GenBank/DDBJ databases">
        <title>Pervasive Adenine N6-methylation of Active Genes in Fungi.</title>
        <authorList>
            <consortium name="DOE Joint Genome Institute"/>
            <person name="Mondo S.J."/>
            <person name="Dannebaum R.O."/>
            <person name="Kuo R.C."/>
            <person name="Labutti K."/>
            <person name="Haridas S."/>
            <person name="Kuo A."/>
            <person name="Salamov A."/>
            <person name="Ahrendt S.R."/>
            <person name="Lipzen A."/>
            <person name="Sullivan W."/>
            <person name="Andreopoulos W.B."/>
            <person name="Clum A."/>
            <person name="Lindquist E."/>
            <person name="Daum C."/>
            <person name="Ramamoorthy G.K."/>
            <person name="Gryganskyi A."/>
            <person name="Culley D."/>
            <person name="Magnuson J.K."/>
            <person name="James T.Y."/>
            <person name="O'Malley M.A."/>
            <person name="Stajich J.E."/>
            <person name="Spatafora J.W."/>
            <person name="Visel A."/>
            <person name="Grigoriev I.V."/>
        </authorList>
    </citation>
    <scope>NUCLEOTIDE SEQUENCE [LARGE SCALE GENOMIC DNA]</scope>
    <source>
        <strain evidence="5 6">PL171</strain>
    </source>
</reference>
<sequence length="50" mass="5970">MRTRFSRLYARKANVHHYVKYVDRDVFREAAEALDEVIAEYERVRADVGP</sequence>
<comment type="caution">
    <text evidence="5">The sequence shown here is derived from an EMBL/GenBank/DDBJ whole genome shotgun (WGS) entry which is preliminary data.</text>
</comment>
<evidence type="ECO:0000313" key="6">
    <source>
        <dbReference type="Proteomes" id="UP000193411"/>
    </source>
</evidence>
<protein>
    <submittedName>
        <fullName evidence="5">Uncharacterized protein</fullName>
    </submittedName>
</protein>
<evidence type="ECO:0000313" key="5">
    <source>
        <dbReference type="EMBL" id="ORZ32288.1"/>
    </source>
</evidence>
<keyword evidence="6" id="KW-1185">Reference proteome</keyword>
<keyword evidence="2" id="KW-0493">Microtubule</keyword>
<evidence type="ECO:0000256" key="3">
    <source>
        <dbReference type="ARBA" id="ARBA00022741"/>
    </source>
</evidence>
<dbReference type="SUPFAM" id="SSF55307">
    <property type="entry name" value="Tubulin C-terminal domain-like"/>
    <property type="match status" value="1"/>
</dbReference>